<proteinExistence type="predicted"/>
<keyword evidence="3" id="KW-1185">Reference proteome</keyword>
<comment type="caution">
    <text evidence="2">The sequence shown here is derived from an EMBL/GenBank/DDBJ whole genome shotgun (WGS) entry which is preliminary data.</text>
</comment>
<sequence length="159" mass="18005">MSSKRVRSSLGEMPEVPSGVQEMSRKRSAEPGPLPEQVRERKKVCWGILTSQERASSNRGNGRSWQHFRLQTPVSRHHFRHGTADHCREVEALVAAASHDRLLPRFELAPTEFAGLHQGRLLALRTLLAQIRNLIGQSRLKLLPLLPLPTLLTDYLEHV</sequence>
<dbReference type="AlphaFoldDB" id="A0A4Z2IS30"/>
<organism evidence="2 3">
    <name type="scientific">Liparis tanakae</name>
    <name type="common">Tanaka's snailfish</name>
    <dbReference type="NCBI Taxonomy" id="230148"/>
    <lineage>
        <taxon>Eukaryota</taxon>
        <taxon>Metazoa</taxon>
        <taxon>Chordata</taxon>
        <taxon>Craniata</taxon>
        <taxon>Vertebrata</taxon>
        <taxon>Euteleostomi</taxon>
        <taxon>Actinopterygii</taxon>
        <taxon>Neopterygii</taxon>
        <taxon>Teleostei</taxon>
        <taxon>Neoteleostei</taxon>
        <taxon>Acanthomorphata</taxon>
        <taxon>Eupercaria</taxon>
        <taxon>Perciformes</taxon>
        <taxon>Cottioidei</taxon>
        <taxon>Cottales</taxon>
        <taxon>Liparidae</taxon>
        <taxon>Liparis</taxon>
    </lineage>
</organism>
<feature type="region of interest" description="Disordered" evidence="1">
    <location>
        <begin position="1"/>
        <end position="37"/>
    </location>
</feature>
<dbReference type="EMBL" id="SRLO01000052">
    <property type="protein sequence ID" value="TNN80695.1"/>
    <property type="molecule type" value="Genomic_DNA"/>
</dbReference>
<reference evidence="2 3" key="1">
    <citation type="submission" date="2019-03" db="EMBL/GenBank/DDBJ databases">
        <title>First draft genome of Liparis tanakae, snailfish: a comprehensive survey of snailfish specific genes.</title>
        <authorList>
            <person name="Kim W."/>
            <person name="Song I."/>
            <person name="Jeong J.-H."/>
            <person name="Kim D."/>
            <person name="Kim S."/>
            <person name="Ryu S."/>
            <person name="Song J.Y."/>
            <person name="Lee S.K."/>
        </authorList>
    </citation>
    <scope>NUCLEOTIDE SEQUENCE [LARGE SCALE GENOMIC DNA]</scope>
    <source>
        <tissue evidence="2">Muscle</tissue>
    </source>
</reference>
<accession>A0A4Z2IS30</accession>
<evidence type="ECO:0000256" key="1">
    <source>
        <dbReference type="SAM" id="MobiDB-lite"/>
    </source>
</evidence>
<evidence type="ECO:0000313" key="2">
    <source>
        <dbReference type="EMBL" id="TNN80695.1"/>
    </source>
</evidence>
<gene>
    <name evidence="2" type="ORF">EYF80_009046</name>
</gene>
<name>A0A4Z2IS30_9TELE</name>
<dbReference type="Proteomes" id="UP000314294">
    <property type="component" value="Unassembled WGS sequence"/>
</dbReference>
<evidence type="ECO:0000313" key="3">
    <source>
        <dbReference type="Proteomes" id="UP000314294"/>
    </source>
</evidence>
<protein>
    <submittedName>
        <fullName evidence="2">Uncharacterized protein</fullName>
    </submittedName>
</protein>